<dbReference type="AlphaFoldDB" id="A0A1A8XIY0"/>
<dbReference type="Pfam" id="PF02254">
    <property type="entry name" value="TrkA_N"/>
    <property type="match status" value="1"/>
</dbReference>
<feature type="transmembrane region" description="Helical" evidence="9">
    <location>
        <begin position="268"/>
        <end position="284"/>
    </location>
</feature>
<keyword evidence="5 9" id="KW-0812">Transmembrane</keyword>
<feature type="transmembrane region" description="Helical" evidence="9">
    <location>
        <begin position="296"/>
        <end position="317"/>
    </location>
</feature>
<feature type="transmembrane region" description="Helical" evidence="9">
    <location>
        <begin position="26"/>
        <end position="46"/>
    </location>
</feature>
<dbReference type="Proteomes" id="UP000199600">
    <property type="component" value="Unassembled WGS sequence"/>
</dbReference>
<keyword evidence="8 9" id="KW-0472">Membrane</keyword>
<dbReference type="InterPro" id="IPR003148">
    <property type="entry name" value="RCK_N"/>
</dbReference>
<keyword evidence="4" id="KW-1003">Cell membrane</keyword>
<evidence type="ECO:0000259" key="11">
    <source>
        <dbReference type="Pfam" id="PF02254"/>
    </source>
</evidence>
<dbReference type="GO" id="GO:0015297">
    <property type="term" value="F:antiporter activity"/>
    <property type="evidence" value="ECO:0007669"/>
    <property type="project" value="UniProtKB-KW"/>
</dbReference>
<feature type="transmembrane region" description="Helical" evidence="9">
    <location>
        <begin position="147"/>
        <end position="170"/>
    </location>
</feature>
<keyword evidence="13" id="KW-1185">Reference proteome</keyword>
<proteinExistence type="predicted"/>
<protein>
    <submittedName>
        <fullName evidence="12">Sodium/hydrogen exchanger</fullName>
    </submittedName>
</protein>
<evidence type="ECO:0000256" key="3">
    <source>
        <dbReference type="ARBA" id="ARBA00022449"/>
    </source>
</evidence>
<reference evidence="12 13" key="1">
    <citation type="submission" date="2016-06" db="EMBL/GenBank/DDBJ databases">
        <authorList>
            <person name="Kjaerup R.B."/>
            <person name="Dalgaard T.S."/>
            <person name="Juul-Madsen H.R."/>
        </authorList>
    </citation>
    <scope>NUCLEOTIDE SEQUENCE [LARGE SCALE GENOMIC DNA]</scope>
    <source>
        <strain evidence="12">2</strain>
    </source>
</reference>
<dbReference type="SUPFAM" id="SSF51735">
    <property type="entry name" value="NAD(P)-binding Rossmann-fold domains"/>
    <property type="match status" value="1"/>
</dbReference>
<feature type="domain" description="RCK N-terminal" evidence="11">
    <location>
        <begin position="398"/>
        <end position="499"/>
    </location>
</feature>
<evidence type="ECO:0000256" key="5">
    <source>
        <dbReference type="ARBA" id="ARBA00022692"/>
    </source>
</evidence>
<feature type="transmembrane region" description="Helical" evidence="9">
    <location>
        <begin position="182"/>
        <end position="205"/>
    </location>
</feature>
<name>A0A1A8XIY0_9RHOO</name>
<keyword evidence="2" id="KW-0813">Transport</keyword>
<organism evidence="12 13">
    <name type="scientific">Candidatus Propionivibrio aalborgensis</name>
    <dbReference type="NCBI Taxonomy" id="1860101"/>
    <lineage>
        <taxon>Bacteria</taxon>
        <taxon>Pseudomonadati</taxon>
        <taxon>Pseudomonadota</taxon>
        <taxon>Betaproteobacteria</taxon>
        <taxon>Rhodocyclales</taxon>
        <taxon>Rhodocyclaceae</taxon>
        <taxon>Propionivibrio</taxon>
    </lineage>
</organism>
<dbReference type="Gene3D" id="3.40.50.720">
    <property type="entry name" value="NAD(P)-binding Rossmann-like Domain"/>
    <property type="match status" value="1"/>
</dbReference>
<feature type="transmembrane region" description="Helical" evidence="9">
    <location>
        <begin position="217"/>
        <end position="234"/>
    </location>
</feature>
<evidence type="ECO:0000259" key="10">
    <source>
        <dbReference type="Pfam" id="PF00999"/>
    </source>
</evidence>
<keyword evidence="3" id="KW-0050">Antiport</keyword>
<evidence type="ECO:0000256" key="9">
    <source>
        <dbReference type="SAM" id="Phobius"/>
    </source>
</evidence>
<dbReference type="EMBL" id="FLQY01000030">
    <property type="protein sequence ID" value="SBT04332.1"/>
    <property type="molecule type" value="Genomic_DNA"/>
</dbReference>
<evidence type="ECO:0000256" key="2">
    <source>
        <dbReference type="ARBA" id="ARBA00022448"/>
    </source>
</evidence>
<dbReference type="InterPro" id="IPR038770">
    <property type="entry name" value="Na+/solute_symporter_sf"/>
</dbReference>
<evidence type="ECO:0000256" key="7">
    <source>
        <dbReference type="ARBA" id="ARBA00023065"/>
    </source>
</evidence>
<keyword evidence="7" id="KW-0406">Ion transport</keyword>
<evidence type="ECO:0000313" key="12">
    <source>
        <dbReference type="EMBL" id="SBT04332.1"/>
    </source>
</evidence>
<comment type="subcellular location">
    <subcellularLocation>
        <location evidence="1">Cell membrane</location>
        <topology evidence="1">Multi-pass membrane protein</topology>
    </subcellularLocation>
</comment>
<feature type="domain" description="Cation/H+ exchanger transmembrane" evidence="10">
    <location>
        <begin position="8"/>
        <end position="383"/>
    </location>
</feature>
<dbReference type="GO" id="GO:1902600">
    <property type="term" value="P:proton transmembrane transport"/>
    <property type="evidence" value="ECO:0007669"/>
    <property type="project" value="InterPro"/>
</dbReference>
<dbReference type="InterPro" id="IPR036291">
    <property type="entry name" value="NAD(P)-bd_dom_sf"/>
</dbReference>
<dbReference type="PANTHER" id="PTHR32507">
    <property type="entry name" value="NA(+)/H(+) ANTIPORTER 1"/>
    <property type="match status" value="1"/>
</dbReference>
<feature type="transmembrane region" description="Helical" evidence="9">
    <location>
        <begin position="115"/>
        <end position="135"/>
    </location>
</feature>
<keyword evidence="6 9" id="KW-1133">Transmembrane helix</keyword>
<dbReference type="RefSeq" id="WP_186409733.1">
    <property type="nucleotide sequence ID" value="NZ_FLQY01000030.1"/>
</dbReference>
<evidence type="ECO:0000256" key="4">
    <source>
        <dbReference type="ARBA" id="ARBA00022475"/>
    </source>
</evidence>
<feature type="transmembrane region" description="Helical" evidence="9">
    <location>
        <begin position="361"/>
        <end position="380"/>
    </location>
</feature>
<sequence length="618" mass="67058">MNSAALLLTILFAGLASQWFAWRVRLPAIVVLIAAGLAFGPVTGLIKLDLPPHDLSELIGLGVAIILFEGGMDLKLEDLRRAGKGIGRLTLLGPPLAWLLGSFAAHHIAGLSWPVSWVLGAILVVTGPTVIMPLLRQVSLNKESASLLKWEGIVNDPIGVLLAVLAFQYFTIAGSGMAETAAGVGLALAVMIVLGGGGGWLTGWVYQRGLVPEHLKAPLLLVLVLFVYSASNMVQHEAGLLSVTAMGLILGNMKLVDREDLMRFKENLTVILLSVLFIVIPSQLDRQLAYLIDFRMILFVLAVLLVVRPLTIMLATIGAPMRMADRKLLSWIAPRGIVAAATAGIFGPALVAAGYPDGEKLLLIVFLVIITTVLAHGLTIGRLSRHLGLAAKHANGLLIVGASPWTNALAKALKDQDVEVLLVDGAYHRLKPARMEGIDIYYGEILSEHAEHTLETLHLNHLLAATDNDFYNALVCKAMGRSFGHHRTFQLATHQESSHEPKRLTLQRRGHIAFNADADFEKLTQLLKDGWKIQTSVLSKAYTFAKLKQRFGKPGADWLIVAAVTPDGNFRLYSSEQTFTAEPGWNVFYFAPEDKREGKALARDSVKVPATEAALHRP</sequence>
<dbReference type="Pfam" id="PF00999">
    <property type="entry name" value="Na_H_Exchanger"/>
    <property type="match status" value="1"/>
</dbReference>
<dbReference type="PANTHER" id="PTHR32507:SF0">
    <property type="entry name" value="NA(+)_H(+) ANTIPORTER 2-RELATED"/>
    <property type="match status" value="1"/>
</dbReference>
<feature type="transmembrane region" description="Helical" evidence="9">
    <location>
        <begin position="89"/>
        <end position="109"/>
    </location>
</feature>
<gene>
    <name evidence="12" type="ORF">PROAA_1250012</name>
</gene>
<accession>A0A1A8XIY0</accession>
<feature type="transmembrane region" description="Helical" evidence="9">
    <location>
        <begin position="337"/>
        <end position="355"/>
    </location>
</feature>
<evidence type="ECO:0000256" key="8">
    <source>
        <dbReference type="ARBA" id="ARBA00023136"/>
    </source>
</evidence>
<evidence type="ECO:0000256" key="6">
    <source>
        <dbReference type="ARBA" id="ARBA00022989"/>
    </source>
</evidence>
<dbReference type="GO" id="GO:0005886">
    <property type="term" value="C:plasma membrane"/>
    <property type="evidence" value="ECO:0007669"/>
    <property type="project" value="UniProtKB-SubCell"/>
</dbReference>
<evidence type="ECO:0000256" key="1">
    <source>
        <dbReference type="ARBA" id="ARBA00004651"/>
    </source>
</evidence>
<dbReference type="InterPro" id="IPR006153">
    <property type="entry name" value="Cation/H_exchanger_TM"/>
</dbReference>
<dbReference type="GO" id="GO:0006813">
    <property type="term" value="P:potassium ion transport"/>
    <property type="evidence" value="ECO:0007669"/>
    <property type="project" value="InterPro"/>
</dbReference>
<dbReference type="Gene3D" id="1.20.1530.20">
    <property type="match status" value="1"/>
</dbReference>
<evidence type="ECO:0000313" key="13">
    <source>
        <dbReference type="Proteomes" id="UP000199600"/>
    </source>
</evidence>